<dbReference type="Proteomes" id="UP000828048">
    <property type="component" value="Chromosome 5"/>
</dbReference>
<reference evidence="1 2" key="1">
    <citation type="journal article" date="2021" name="Hortic Res">
        <title>High-quality reference genome and annotation aids understanding of berry development for evergreen blueberry (Vaccinium darrowii).</title>
        <authorList>
            <person name="Yu J."/>
            <person name="Hulse-Kemp A.M."/>
            <person name="Babiker E."/>
            <person name="Staton M."/>
        </authorList>
    </citation>
    <scope>NUCLEOTIDE SEQUENCE [LARGE SCALE GENOMIC DNA]</scope>
    <source>
        <strain evidence="2">cv. NJ 8807/NJ 8810</strain>
        <tissue evidence="1">Young leaf</tissue>
    </source>
</reference>
<dbReference type="EMBL" id="CM037155">
    <property type="protein sequence ID" value="KAH7847714.1"/>
    <property type="molecule type" value="Genomic_DNA"/>
</dbReference>
<evidence type="ECO:0000313" key="2">
    <source>
        <dbReference type="Proteomes" id="UP000828048"/>
    </source>
</evidence>
<comment type="caution">
    <text evidence="1">The sequence shown here is derived from an EMBL/GenBank/DDBJ whole genome shotgun (WGS) entry which is preliminary data.</text>
</comment>
<organism evidence="1 2">
    <name type="scientific">Vaccinium darrowii</name>
    <dbReference type="NCBI Taxonomy" id="229202"/>
    <lineage>
        <taxon>Eukaryota</taxon>
        <taxon>Viridiplantae</taxon>
        <taxon>Streptophyta</taxon>
        <taxon>Embryophyta</taxon>
        <taxon>Tracheophyta</taxon>
        <taxon>Spermatophyta</taxon>
        <taxon>Magnoliopsida</taxon>
        <taxon>eudicotyledons</taxon>
        <taxon>Gunneridae</taxon>
        <taxon>Pentapetalae</taxon>
        <taxon>asterids</taxon>
        <taxon>Ericales</taxon>
        <taxon>Ericaceae</taxon>
        <taxon>Vaccinioideae</taxon>
        <taxon>Vaccinieae</taxon>
        <taxon>Vaccinium</taxon>
    </lineage>
</organism>
<name>A0ACB7Y2P2_9ERIC</name>
<accession>A0ACB7Y2P2</accession>
<proteinExistence type="predicted"/>
<keyword evidence="2" id="KW-1185">Reference proteome</keyword>
<sequence>MSSLTVHEQRINQHEVVEQALQVQYLSNNPSLQQKGSGRGKGGSSSNNKDQGKGRGRDDQRGGDQESKSFDKSKVKCFRCNRFGHFRSECRTKMHKGKGAKSNFAEEEDEISLLMACNVAEECRESMWYLDTGSSNHMCGNKSIFSELDESYRSSVKFGDGSTISVMGKGNVQIQTSKEIPNNSSQNIAVSFDDEEEESHPQVPASEHSSASSQPAVLSEEDDSQISATSRPERSKRRPAWMQDYVRMDLPLMDQSDADGSGVICSRI</sequence>
<evidence type="ECO:0000313" key="1">
    <source>
        <dbReference type="EMBL" id="KAH7847714.1"/>
    </source>
</evidence>
<protein>
    <submittedName>
        <fullName evidence="1">Uncharacterized protein</fullName>
    </submittedName>
</protein>
<gene>
    <name evidence="1" type="ORF">Vadar_029432</name>
</gene>